<dbReference type="RefSeq" id="WP_169601882.1">
    <property type="nucleotide sequence ID" value="NZ_CP046565.1"/>
</dbReference>
<organism evidence="2 3">
    <name type="scientific">Methylococcus geothermalis</name>
    <dbReference type="NCBI Taxonomy" id="2681310"/>
    <lineage>
        <taxon>Bacteria</taxon>
        <taxon>Pseudomonadati</taxon>
        <taxon>Pseudomonadota</taxon>
        <taxon>Gammaproteobacteria</taxon>
        <taxon>Methylococcales</taxon>
        <taxon>Methylococcaceae</taxon>
        <taxon>Methylococcus</taxon>
    </lineage>
</organism>
<dbReference type="EMBL" id="CP046565">
    <property type="protein sequence ID" value="QJD28897.1"/>
    <property type="molecule type" value="Genomic_DNA"/>
</dbReference>
<keyword evidence="1" id="KW-0472">Membrane</keyword>
<proteinExistence type="predicted"/>
<keyword evidence="3" id="KW-1185">Reference proteome</keyword>
<feature type="transmembrane region" description="Helical" evidence="1">
    <location>
        <begin position="34"/>
        <end position="56"/>
    </location>
</feature>
<sequence length="114" mass="12141">MVAFLVHLFFTAALLLLVAHLVRGVEVEGWGSAILGAIMLGLVNAFVRPVMVLLTLPFTILSFGLFLLVINAFMLWMVSVLVPGIRIHGFASALLGSLLLTLLNMGVASLLGPV</sequence>
<feature type="transmembrane region" description="Helical" evidence="1">
    <location>
        <begin position="63"/>
        <end position="85"/>
    </location>
</feature>
<keyword evidence="1" id="KW-1133">Transmembrane helix</keyword>
<dbReference type="KEGG" id="metu:GNH96_02220"/>
<dbReference type="InterPro" id="IPR007165">
    <property type="entry name" value="Phage_holin_4_2"/>
</dbReference>
<reference evidence="3" key="1">
    <citation type="submission" date="2019-12" db="EMBL/GenBank/DDBJ databases">
        <authorList>
            <person name="Awala S.I."/>
            <person name="Rhee S.K."/>
        </authorList>
    </citation>
    <scope>NUCLEOTIDE SEQUENCE [LARGE SCALE GENOMIC DNA]</scope>
    <source>
        <strain evidence="3">IM1</strain>
    </source>
</reference>
<gene>
    <name evidence="2" type="ORF">GNH96_02220</name>
</gene>
<dbReference type="AlphaFoldDB" id="A0A858Q4Y9"/>
<evidence type="ECO:0000256" key="1">
    <source>
        <dbReference type="SAM" id="Phobius"/>
    </source>
</evidence>
<protein>
    <submittedName>
        <fullName evidence="2">Phage holin family protein</fullName>
    </submittedName>
</protein>
<accession>A0A858Q4Y9</accession>
<dbReference type="Pfam" id="PF04020">
    <property type="entry name" value="Phage_holin_4_2"/>
    <property type="match status" value="1"/>
</dbReference>
<evidence type="ECO:0000313" key="3">
    <source>
        <dbReference type="Proteomes" id="UP000503004"/>
    </source>
</evidence>
<dbReference type="PANTHER" id="PTHR37309">
    <property type="entry name" value="SLR0284 PROTEIN"/>
    <property type="match status" value="1"/>
</dbReference>
<evidence type="ECO:0000313" key="2">
    <source>
        <dbReference type="EMBL" id="QJD28897.1"/>
    </source>
</evidence>
<dbReference type="Proteomes" id="UP000503004">
    <property type="component" value="Chromosome"/>
</dbReference>
<feature type="transmembrane region" description="Helical" evidence="1">
    <location>
        <begin position="91"/>
        <end position="111"/>
    </location>
</feature>
<keyword evidence="1" id="KW-0812">Transmembrane</keyword>
<name>A0A858Q4Y9_9GAMM</name>
<dbReference type="PANTHER" id="PTHR37309:SF1">
    <property type="entry name" value="SLR0284 PROTEIN"/>
    <property type="match status" value="1"/>
</dbReference>